<dbReference type="InterPro" id="IPR029058">
    <property type="entry name" value="AB_hydrolase_fold"/>
</dbReference>
<dbReference type="Gene3D" id="3.40.50.1820">
    <property type="entry name" value="alpha/beta hydrolase"/>
    <property type="match status" value="1"/>
</dbReference>
<dbReference type="EMBL" id="SMKP01000236">
    <property type="protein sequence ID" value="TDD10004.1"/>
    <property type="molecule type" value="Genomic_DNA"/>
</dbReference>
<evidence type="ECO:0000313" key="3">
    <source>
        <dbReference type="EMBL" id="TDD10004.1"/>
    </source>
</evidence>
<evidence type="ECO:0000256" key="2">
    <source>
        <dbReference type="ARBA" id="ARBA00022801"/>
    </source>
</evidence>
<dbReference type="PANTHER" id="PTHR43037:SF5">
    <property type="entry name" value="FERULOYL ESTERASE"/>
    <property type="match status" value="1"/>
</dbReference>
<proteinExistence type="predicted"/>
<name>A0A4R4W3C3_9ACTN</name>
<keyword evidence="2 3" id="KW-0378">Hydrolase</keyword>
<protein>
    <submittedName>
        <fullName evidence="3">Alpha/beta hydrolase</fullName>
    </submittedName>
</protein>
<dbReference type="Proteomes" id="UP000294543">
    <property type="component" value="Unassembled WGS sequence"/>
</dbReference>
<keyword evidence="1" id="KW-0732">Signal</keyword>
<comment type="caution">
    <text evidence="3">The sequence shown here is derived from an EMBL/GenBank/DDBJ whole genome shotgun (WGS) entry which is preliminary data.</text>
</comment>
<keyword evidence="4" id="KW-1185">Reference proteome</keyword>
<organism evidence="3 4">
    <name type="scientific">Nonomuraea diastatica</name>
    <dbReference type="NCBI Taxonomy" id="1848329"/>
    <lineage>
        <taxon>Bacteria</taxon>
        <taxon>Bacillati</taxon>
        <taxon>Actinomycetota</taxon>
        <taxon>Actinomycetes</taxon>
        <taxon>Streptosporangiales</taxon>
        <taxon>Streptosporangiaceae</taxon>
        <taxon>Nonomuraea</taxon>
    </lineage>
</organism>
<evidence type="ECO:0000256" key="1">
    <source>
        <dbReference type="ARBA" id="ARBA00022729"/>
    </source>
</evidence>
<evidence type="ECO:0000313" key="4">
    <source>
        <dbReference type="Proteomes" id="UP000294543"/>
    </source>
</evidence>
<dbReference type="SUPFAM" id="SSF53474">
    <property type="entry name" value="alpha/beta-Hydrolases"/>
    <property type="match status" value="1"/>
</dbReference>
<reference evidence="3 4" key="1">
    <citation type="submission" date="2019-03" db="EMBL/GenBank/DDBJ databases">
        <title>Draft genome sequences of novel Actinobacteria.</title>
        <authorList>
            <person name="Sahin N."/>
            <person name="Ay H."/>
            <person name="Saygin H."/>
        </authorList>
    </citation>
    <scope>NUCLEOTIDE SEQUENCE [LARGE SCALE GENOMIC DNA]</scope>
    <source>
        <strain evidence="3 4">KC712</strain>
    </source>
</reference>
<dbReference type="GO" id="GO:0016787">
    <property type="term" value="F:hydrolase activity"/>
    <property type="evidence" value="ECO:0007669"/>
    <property type="project" value="UniProtKB-KW"/>
</dbReference>
<dbReference type="AlphaFoldDB" id="A0A4R4W3C3"/>
<sequence length="303" mass="33579">MAAGPVSRRHGIDLSYYDLGRTPFFACELDPRFSSCLYVPEDYDETGTKRYDLIVAVHGTDRTASEYRDRFAAFCDEHDCIVLAPLFPAGLGRRTELHDYKFIRYGGIRFDRILLSMVDEVAVKYRVDASRLLMHGFSGGGQFVHRFLYLHPERVRAASIGAPGLVTLLDPRWPWWAGTGGLSEEFGVRLDIDAMRGVAVQMVVGADDTDTWEITVTERDELWVEGADAAGANRIDRLESLRRSFEAAGIPVRFDVVPGAAHNGFDVLDAVHAFFHDELAHARGPRGACTGMLTPDGADVPQG</sequence>
<gene>
    <name evidence="3" type="ORF">E1294_46560</name>
</gene>
<dbReference type="OrthoDB" id="332706at2"/>
<dbReference type="PANTHER" id="PTHR43037">
    <property type="entry name" value="UNNAMED PRODUCT-RELATED"/>
    <property type="match status" value="1"/>
</dbReference>
<accession>A0A4R4W3C3</accession>
<dbReference type="InterPro" id="IPR050955">
    <property type="entry name" value="Plant_Biomass_Hydrol_Est"/>
</dbReference>